<organism evidence="4 5">
    <name type="scientific">Pseudoruegeria aquimaris</name>
    <dbReference type="NCBI Taxonomy" id="393663"/>
    <lineage>
        <taxon>Bacteria</taxon>
        <taxon>Pseudomonadati</taxon>
        <taxon>Pseudomonadota</taxon>
        <taxon>Alphaproteobacteria</taxon>
        <taxon>Rhodobacterales</taxon>
        <taxon>Roseobacteraceae</taxon>
        <taxon>Pseudoruegeria</taxon>
    </lineage>
</organism>
<dbReference type="PROSITE" id="PS50893">
    <property type="entry name" value="ABC_TRANSPORTER_2"/>
    <property type="match status" value="1"/>
</dbReference>
<evidence type="ECO:0000313" key="4">
    <source>
        <dbReference type="EMBL" id="SLN49939.1"/>
    </source>
</evidence>
<dbReference type="SMART" id="SM00382">
    <property type="entry name" value="AAA"/>
    <property type="match status" value="1"/>
</dbReference>
<dbReference type="InterPro" id="IPR027417">
    <property type="entry name" value="P-loop_NTPase"/>
</dbReference>
<dbReference type="InterPro" id="IPR017871">
    <property type="entry name" value="ABC_transporter-like_CS"/>
</dbReference>
<dbReference type="InterPro" id="IPR003593">
    <property type="entry name" value="AAA+_ATPase"/>
</dbReference>
<evidence type="ECO:0000313" key="5">
    <source>
        <dbReference type="Proteomes" id="UP000193409"/>
    </source>
</evidence>
<dbReference type="GO" id="GO:0016887">
    <property type="term" value="F:ATP hydrolysis activity"/>
    <property type="evidence" value="ECO:0007669"/>
    <property type="project" value="InterPro"/>
</dbReference>
<sequence>MSGLAVEASGLTRAFGEKRAVDALDLAVPAGTIFGFLGPNGCGKTTTMRLLTGLLRPSAGAARVLGHALPAEAEALKREIGYMTQTFSLYRDLTVAENLRFTADIHGMNAARRRRRIDDVLARFDLEDLTRQMAGSMSGGQRQRLALAAAVLHEPGLLFLDEPTSAVDPETRRDFWETLFDLSAAGVTIIVSTHFMDEAERCQQIAILDQGRKRADGAPDALMAGLPAQVVQVEGGDLRAAKRAMQGRPSVISVAQIGTRLRVLVDRSENDPVALVREAVTAGAEAHVVRPNLEDVFVVATRHAPGEDAAA</sequence>
<dbReference type="PANTHER" id="PTHR43038:SF3">
    <property type="entry name" value="ABC TRANSPORTER G FAMILY MEMBER 20 ISOFORM X1"/>
    <property type="match status" value="1"/>
</dbReference>
<evidence type="ECO:0000256" key="2">
    <source>
        <dbReference type="ARBA" id="ARBA00022840"/>
    </source>
</evidence>
<dbReference type="Gene3D" id="3.40.50.300">
    <property type="entry name" value="P-loop containing nucleotide triphosphate hydrolases"/>
    <property type="match status" value="1"/>
</dbReference>
<evidence type="ECO:0000256" key="1">
    <source>
        <dbReference type="ARBA" id="ARBA00022741"/>
    </source>
</evidence>
<dbReference type="EMBL" id="FWFQ01000018">
    <property type="protein sequence ID" value="SLN49939.1"/>
    <property type="molecule type" value="Genomic_DNA"/>
</dbReference>
<dbReference type="Proteomes" id="UP000193409">
    <property type="component" value="Unassembled WGS sequence"/>
</dbReference>
<name>A0A1Y5SWD2_9RHOB</name>
<accession>A0A1Y5SWD2</accession>
<dbReference type="PROSITE" id="PS00211">
    <property type="entry name" value="ABC_TRANSPORTER_1"/>
    <property type="match status" value="1"/>
</dbReference>
<feature type="domain" description="ABC transporter" evidence="3">
    <location>
        <begin position="6"/>
        <end position="235"/>
    </location>
</feature>
<dbReference type="CDD" id="cd03230">
    <property type="entry name" value="ABC_DR_subfamily_A"/>
    <property type="match status" value="1"/>
</dbReference>
<dbReference type="OrthoDB" id="9778547at2"/>
<reference evidence="4 5" key="1">
    <citation type="submission" date="2017-03" db="EMBL/GenBank/DDBJ databases">
        <authorList>
            <person name="Afonso C.L."/>
            <person name="Miller P.J."/>
            <person name="Scott M.A."/>
            <person name="Spackman E."/>
            <person name="Goraichik I."/>
            <person name="Dimitrov K.M."/>
            <person name="Suarez D.L."/>
            <person name="Swayne D.E."/>
        </authorList>
    </citation>
    <scope>NUCLEOTIDE SEQUENCE [LARGE SCALE GENOMIC DNA]</scope>
    <source>
        <strain evidence="4 5">CECT 7680</strain>
    </source>
</reference>
<proteinExistence type="predicted"/>
<dbReference type="AlphaFoldDB" id="A0A1Y5SWD2"/>
<gene>
    <name evidence="4" type="primary">ybhF</name>
    <name evidence="4" type="ORF">PSA7680_02578</name>
</gene>
<dbReference type="PANTHER" id="PTHR43038">
    <property type="entry name" value="ATP-BINDING CASSETTE, SUB-FAMILY H, MEMBER 1"/>
    <property type="match status" value="1"/>
</dbReference>
<keyword evidence="2 4" id="KW-0067">ATP-binding</keyword>
<dbReference type="GO" id="GO:0005524">
    <property type="term" value="F:ATP binding"/>
    <property type="evidence" value="ECO:0007669"/>
    <property type="project" value="UniProtKB-KW"/>
</dbReference>
<keyword evidence="1" id="KW-0547">Nucleotide-binding</keyword>
<protein>
    <submittedName>
        <fullName evidence="4">Putative ABC transporter ATP-binding protein YbhF</fullName>
    </submittedName>
</protein>
<dbReference type="Pfam" id="PF00005">
    <property type="entry name" value="ABC_tran"/>
    <property type="match status" value="1"/>
</dbReference>
<dbReference type="InterPro" id="IPR003439">
    <property type="entry name" value="ABC_transporter-like_ATP-bd"/>
</dbReference>
<keyword evidence="5" id="KW-1185">Reference proteome</keyword>
<evidence type="ECO:0000259" key="3">
    <source>
        <dbReference type="PROSITE" id="PS50893"/>
    </source>
</evidence>
<dbReference type="SUPFAM" id="SSF52540">
    <property type="entry name" value="P-loop containing nucleoside triphosphate hydrolases"/>
    <property type="match status" value="1"/>
</dbReference>
<dbReference type="RefSeq" id="WP_085869121.1">
    <property type="nucleotide sequence ID" value="NZ_FWFQ01000018.1"/>
</dbReference>